<dbReference type="EMBL" id="CP026604">
    <property type="protein sequence ID" value="AWB66407.1"/>
    <property type="molecule type" value="Genomic_DNA"/>
</dbReference>
<proteinExistence type="predicted"/>
<dbReference type="Proteomes" id="UP000244441">
    <property type="component" value="Chromosome"/>
</dbReference>
<organism evidence="1 2">
    <name type="scientific">Saccharobesus litoralis</name>
    <dbReference type="NCBI Taxonomy" id="2172099"/>
    <lineage>
        <taxon>Bacteria</taxon>
        <taxon>Pseudomonadati</taxon>
        <taxon>Pseudomonadota</taxon>
        <taxon>Gammaproteobacteria</taxon>
        <taxon>Alteromonadales</taxon>
        <taxon>Alteromonadaceae</taxon>
        <taxon>Saccharobesus</taxon>
    </lineage>
</organism>
<evidence type="ECO:0000313" key="2">
    <source>
        <dbReference type="Proteomes" id="UP000244441"/>
    </source>
</evidence>
<sequence length="145" mass="16562">MTEHQYGWDISGADIIVLSKVVFNRLMALDIWPFQDQIVVLSCNEPVLVPNHIANEIIHISQCSEPVQSRILRQGVALHNTMKEQSNHYLPDYYLGSIEEYGLRYQSADMVIDKQDLILTNIIPRLKESKQTFTVGFMLAQTGDV</sequence>
<evidence type="ECO:0000313" key="1">
    <source>
        <dbReference type="EMBL" id="AWB66407.1"/>
    </source>
</evidence>
<name>A0A2S0VQC0_9ALTE</name>
<keyword evidence="2" id="KW-1185">Reference proteome</keyword>
<protein>
    <submittedName>
        <fullName evidence="1">Uncharacterized protein</fullName>
    </submittedName>
</protein>
<dbReference type="KEGG" id="cate:C2869_08180"/>
<reference evidence="1 2" key="1">
    <citation type="submission" date="2018-01" db="EMBL/GenBank/DDBJ databases">
        <title>Genome sequence of a Cantenovulum-like bacteria.</title>
        <authorList>
            <person name="Tan W.R."/>
            <person name="Lau N.-S."/>
            <person name="Go F."/>
            <person name="Amirul A.-A.A."/>
        </authorList>
    </citation>
    <scope>NUCLEOTIDE SEQUENCE [LARGE SCALE GENOMIC DNA]</scope>
    <source>
        <strain evidence="1 2">CCB-QB4</strain>
    </source>
</reference>
<gene>
    <name evidence="1" type="ORF">C2869_08180</name>
</gene>
<dbReference type="AlphaFoldDB" id="A0A2S0VQC0"/>
<accession>A0A2S0VQC0</accession>